<name>A0A1Y5F9Y0_9BACT</name>
<feature type="transmembrane region" description="Helical" evidence="1">
    <location>
        <begin position="71"/>
        <end position="90"/>
    </location>
</feature>
<keyword evidence="1" id="KW-0472">Membrane</keyword>
<dbReference type="Proteomes" id="UP000196531">
    <property type="component" value="Unassembled WGS sequence"/>
</dbReference>
<feature type="transmembrane region" description="Helical" evidence="1">
    <location>
        <begin position="7"/>
        <end position="25"/>
    </location>
</feature>
<feature type="transmembrane region" description="Helical" evidence="1">
    <location>
        <begin position="31"/>
        <end position="50"/>
    </location>
</feature>
<dbReference type="AlphaFoldDB" id="A0A1Y5F9Y0"/>
<reference evidence="4" key="1">
    <citation type="journal article" date="2017" name="Proc. Natl. Acad. Sci. U.S.A.">
        <title>Simulation of Deepwater Horizon oil plume reveals substrate specialization within a complex community of hydrocarbon-degraders.</title>
        <authorList>
            <person name="Hu P."/>
            <person name="Dubinsky E.A."/>
            <person name="Probst A.J."/>
            <person name="Wang J."/>
            <person name="Sieber C.M.K."/>
            <person name="Tom L.M."/>
            <person name="Gardinali P."/>
            <person name="Banfield J.F."/>
            <person name="Atlas R.M."/>
            <person name="Andersen G.L."/>
        </authorList>
    </citation>
    <scope>NUCLEOTIDE SEQUENCE [LARGE SCALE GENOMIC DNA]</scope>
</reference>
<keyword evidence="1" id="KW-1133">Transmembrane helix</keyword>
<proteinExistence type="predicted"/>
<comment type="caution">
    <text evidence="3">The sequence shown here is derived from an EMBL/GenBank/DDBJ whole genome shotgun (WGS) entry which is preliminary data.</text>
</comment>
<evidence type="ECO:0000259" key="2">
    <source>
        <dbReference type="Pfam" id="PF09822"/>
    </source>
</evidence>
<dbReference type="EMBL" id="MAAO01000004">
    <property type="protein sequence ID" value="OUR98490.1"/>
    <property type="molecule type" value="Genomic_DNA"/>
</dbReference>
<dbReference type="Pfam" id="PF09822">
    <property type="entry name" value="ABC_transp_aux"/>
    <property type="match status" value="1"/>
</dbReference>
<evidence type="ECO:0000313" key="4">
    <source>
        <dbReference type="Proteomes" id="UP000196531"/>
    </source>
</evidence>
<protein>
    <recommendedName>
        <fullName evidence="2">ABC-type uncharacterized transport system domain-containing protein</fullName>
    </recommendedName>
</protein>
<evidence type="ECO:0000256" key="1">
    <source>
        <dbReference type="SAM" id="Phobius"/>
    </source>
</evidence>
<dbReference type="SUPFAM" id="SSF52317">
    <property type="entry name" value="Class I glutamine amidotransferase-like"/>
    <property type="match status" value="1"/>
</dbReference>
<accession>A0A1Y5F9Y0</accession>
<dbReference type="InterPro" id="IPR019196">
    <property type="entry name" value="ABC_transp_unknown"/>
</dbReference>
<keyword evidence="1" id="KW-0812">Transmembrane</keyword>
<feature type="transmembrane region" description="Helical" evidence="1">
    <location>
        <begin position="473"/>
        <end position="496"/>
    </location>
</feature>
<dbReference type="InterPro" id="IPR029062">
    <property type="entry name" value="Class_I_gatase-like"/>
</dbReference>
<organism evidence="3 4">
    <name type="scientific">Halobacteriovorax marinus</name>
    <dbReference type="NCBI Taxonomy" id="97084"/>
    <lineage>
        <taxon>Bacteria</taxon>
        <taxon>Pseudomonadati</taxon>
        <taxon>Bdellovibrionota</taxon>
        <taxon>Bacteriovoracia</taxon>
        <taxon>Bacteriovoracales</taxon>
        <taxon>Halobacteriovoraceae</taxon>
        <taxon>Halobacteriovorax</taxon>
    </lineage>
</organism>
<feature type="domain" description="ABC-type uncharacterised transport system" evidence="2">
    <location>
        <begin position="207"/>
        <end position="430"/>
    </location>
</feature>
<sequence>MKKMLSTILVIVNIILYLVSFALWISISDEVFLNSVVTIITLVCTVIVVLMNRKSFMSYYMSTQFKGLTSALTTCVLVFCIISLFNYLAFKNPYQVDLSESALNSLRAQSIKVLESVDEEIQLKVFALKKDHLPINDLLKLYRVKKSDIQVEYIDVQTRPDLVKLHSVTKAPTIIVEMKGKSSRITRIRELELTNAIFKISREKETVVCVDSSHTRLSWFSEDANHHSALRGLLELENYRVEDYKLVSSEPLNACDVLVLWGVEIDLDEREILSVNSFLEKGRSLLVGINPKFNGDTIPQFRSYLKQKGILVHNVLALSPSSHIKGSKGTVPIATDYSKKHPILEGFSGIVFFPLSTALDFNRKVIKKGTKLITSSPISWGESDFLTLDKQSFDEGKDLPGPIHFALAHEYKKGGRILTFSNTSFVSNSYRKFTNHFSLFVNSISWLTRNDQLISFERVTMSNEPVFISRPQLGIIFFFSVVFLPIVLIIFSIVIYRRRGKL</sequence>
<evidence type="ECO:0000313" key="3">
    <source>
        <dbReference type="EMBL" id="OUR98490.1"/>
    </source>
</evidence>
<gene>
    <name evidence="3" type="ORF">A9Q84_03510</name>
</gene>